<sequence>MKPKKNANAIAMRKLEKEMKIKRMQRIMWITGACIVVLIILALVLRPSSNDSSDTNVASFSYESLPIIGKADAPVKIVEFGDYKCPSCQFFSQNFKPQLMKDFVDKGLVSFHYMNYLVIDPDKDSNTAALAAQSVFHQNNDEFWKYYHALYDNQKDESTIWATPEYLVELARQENIAIDYDKLAADIKDKTYQDEVNEHQEIGNKNNVSSTPSIFINGKLFVAKSGMNYDDLAKAINDEIALQNAGQEGK</sequence>
<keyword evidence="3" id="KW-0560">Oxidoreductase</keyword>
<dbReference type="PANTHER" id="PTHR13887:SF14">
    <property type="entry name" value="DISULFIDE BOND FORMATION PROTEIN D"/>
    <property type="match status" value="1"/>
</dbReference>
<evidence type="ECO:0000256" key="5">
    <source>
        <dbReference type="ARBA" id="ARBA00023284"/>
    </source>
</evidence>
<evidence type="ECO:0000256" key="4">
    <source>
        <dbReference type="ARBA" id="ARBA00023157"/>
    </source>
</evidence>
<dbReference type="PANTHER" id="PTHR13887">
    <property type="entry name" value="GLUTATHIONE S-TRANSFERASE KAPPA"/>
    <property type="match status" value="1"/>
</dbReference>
<dbReference type="GO" id="GO:0016491">
    <property type="term" value="F:oxidoreductase activity"/>
    <property type="evidence" value="ECO:0007669"/>
    <property type="project" value="UniProtKB-KW"/>
</dbReference>
<comment type="caution">
    <text evidence="7">The sequence shown here is derived from an EMBL/GenBank/DDBJ whole genome shotgun (WGS) entry which is preliminary data.</text>
</comment>
<organism evidence="7 8">
    <name type="scientific">Paenibacillus antarcticus</name>
    <dbReference type="NCBI Taxonomy" id="253703"/>
    <lineage>
        <taxon>Bacteria</taxon>
        <taxon>Bacillati</taxon>
        <taxon>Bacillota</taxon>
        <taxon>Bacilli</taxon>
        <taxon>Bacillales</taxon>
        <taxon>Paenibacillaceae</taxon>
        <taxon>Paenibacillus</taxon>
    </lineage>
</organism>
<dbReference type="SUPFAM" id="SSF52833">
    <property type="entry name" value="Thioredoxin-like"/>
    <property type="match status" value="1"/>
</dbReference>
<evidence type="ECO:0000259" key="6">
    <source>
        <dbReference type="Pfam" id="PF13462"/>
    </source>
</evidence>
<dbReference type="OrthoDB" id="117402at2"/>
<dbReference type="EMBL" id="LVJI01000016">
    <property type="protein sequence ID" value="OAB45796.1"/>
    <property type="molecule type" value="Genomic_DNA"/>
</dbReference>
<dbReference type="Pfam" id="PF13462">
    <property type="entry name" value="Thioredoxin_4"/>
    <property type="match status" value="1"/>
</dbReference>
<dbReference type="InterPro" id="IPR012336">
    <property type="entry name" value="Thioredoxin-like_fold"/>
</dbReference>
<keyword evidence="8" id="KW-1185">Reference proteome</keyword>
<evidence type="ECO:0000256" key="1">
    <source>
        <dbReference type="ARBA" id="ARBA00005791"/>
    </source>
</evidence>
<evidence type="ECO:0000313" key="8">
    <source>
        <dbReference type="Proteomes" id="UP000077355"/>
    </source>
</evidence>
<name>A0A168NH93_9BACL</name>
<dbReference type="InterPro" id="IPR036249">
    <property type="entry name" value="Thioredoxin-like_sf"/>
</dbReference>
<proteinExistence type="inferred from homology"/>
<accession>A0A168NH93</accession>
<keyword evidence="4" id="KW-1015">Disulfide bond</keyword>
<dbReference type="Proteomes" id="UP000077355">
    <property type="component" value="Unassembled WGS sequence"/>
</dbReference>
<evidence type="ECO:0000313" key="7">
    <source>
        <dbReference type="EMBL" id="OAB45796.1"/>
    </source>
</evidence>
<dbReference type="Gene3D" id="3.40.30.10">
    <property type="entry name" value="Glutaredoxin"/>
    <property type="match status" value="1"/>
</dbReference>
<keyword evidence="2" id="KW-0732">Signal</keyword>
<comment type="similarity">
    <text evidence="1">Belongs to the thioredoxin family. DsbA subfamily.</text>
</comment>
<evidence type="ECO:0000256" key="3">
    <source>
        <dbReference type="ARBA" id="ARBA00023002"/>
    </source>
</evidence>
<dbReference type="RefSeq" id="WP_068650152.1">
    <property type="nucleotide sequence ID" value="NZ_CP043611.1"/>
</dbReference>
<reference evidence="7 8" key="1">
    <citation type="submission" date="2016-03" db="EMBL/GenBank/DDBJ databases">
        <title>Draft genome sequence of Paenibacillus antarcticus CECT 5836.</title>
        <authorList>
            <person name="Shin S.-K."/>
            <person name="Yi H."/>
        </authorList>
    </citation>
    <scope>NUCLEOTIDE SEQUENCE [LARGE SCALE GENOMIC DNA]</scope>
    <source>
        <strain evidence="7 8">CECT 5836</strain>
    </source>
</reference>
<dbReference type="AlphaFoldDB" id="A0A168NH93"/>
<protein>
    <recommendedName>
        <fullName evidence="6">Thioredoxin-like fold domain-containing protein</fullName>
    </recommendedName>
</protein>
<keyword evidence="5" id="KW-0676">Redox-active center</keyword>
<feature type="domain" description="Thioredoxin-like fold" evidence="6">
    <location>
        <begin position="66"/>
        <end position="238"/>
    </location>
</feature>
<gene>
    <name evidence="7" type="ORF">PBAT_12905</name>
</gene>
<evidence type="ECO:0000256" key="2">
    <source>
        <dbReference type="ARBA" id="ARBA00022729"/>
    </source>
</evidence>